<keyword evidence="3" id="KW-0479">Metal-binding</keyword>
<gene>
    <name evidence="8" type="ORF">LJ656_32680</name>
</gene>
<dbReference type="InterPro" id="IPR004646">
    <property type="entry name" value="Fe-S_hydro-lyase_TtdA-typ_cat"/>
</dbReference>
<dbReference type="RefSeq" id="WP_230513593.1">
    <property type="nucleotide sequence ID" value="NZ_JAJITD010000027.1"/>
</dbReference>
<evidence type="ECO:0000256" key="2">
    <source>
        <dbReference type="ARBA" id="ARBA00022485"/>
    </source>
</evidence>
<keyword evidence="2" id="KW-0004">4Fe-4S</keyword>
<evidence type="ECO:0000256" key="4">
    <source>
        <dbReference type="ARBA" id="ARBA00023004"/>
    </source>
</evidence>
<evidence type="ECO:0000259" key="7">
    <source>
        <dbReference type="Pfam" id="PF05681"/>
    </source>
</evidence>
<keyword evidence="6" id="KW-0456">Lyase</keyword>
<comment type="similarity">
    <text evidence="1">Belongs to the class-I fumarase family.</text>
</comment>
<comment type="caution">
    <text evidence="8">The sequence shown here is derived from an EMBL/GenBank/DDBJ whole genome shotgun (WGS) entry which is preliminary data.</text>
</comment>
<evidence type="ECO:0000256" key="3">
    <source>
        <dbReference type="ARBA" id="ARBA00022723"/>
    </source>
</evidence>
<keyword evidence="9" id="KW-1185">Reference proteome</keyword>
<proteinExistence type="inferred from homology"/>
<evidence type="ECO:0000256" key="1">
    <source>
        <dbReference type="ARBA" id="ARBA00008876"/>
    </source>
</evidence>
<accession>A0ABS8K631</accession>
<dbReference type="PANTHER" id="PTHR43351:SF2">
    <property type="entry name" value="L(+)-TARTRATE DEHYDRATASE SUBUNIT BETA-RELATED"/>
    <property type="match status" value="1"/>
</dbReference>
<dbReference type="Proteomes" id="UP001431019">
    <property type="component" value="Unassembled WGS sequence"/>
</dbReference>
<dbReference type="EMBL" id="JAJITD010000027">
    <property type="protein sequence ID" value="MCC8397333.1"/>
    <property type="molecule type" value="Genomic_DNA"/>
</dbReference>
<evidence type="ECO:0000313" key="8">
    <source>
        <dbReference type="EMBL" id="MCC8397333.1"/>
    </source>
</evidence>
<sequence length="264" mass="28666">MIATTASEVSQENVWDVVAHVQESTINSFPLTLASHFGELMSFIEQDDLVRQIEAAARKLRGSTTIARIGGCSVFVTLGMSVRWCGVSGSLAQMVQMGIRREAGDLPIEIHYDIVPGSCIELRIVLSDGEANDRALLKMLNPSDSIVDWVVETAPLWDPGVNRLLGLGIGGNPERAMQMARVALFEPHDIACIIARGPNDWRERLRVETMKECARVGYAVKDVLIVGAPTHAGTKPVALMCSLPFASRVAHIVLNGNPRNASRA</sequence>
<protein>
    <submittedName>
        <fullName evidence="8">Fumarate hydratase</fullName>
    </submittedName>
</protein>
<evidence type="ECO:0000256" key="5">
    <source>
        <dbReference type="ARBA" id="ARBA00023014"/>
    </source>
</evidence>
<evidence type="ECO:0000256" key="6">
    <source>
        <dbReference type="ARBA" id="ARBA00023239"/>
    </source>
</evidence>
<keyword evidence="5" id="KW-0411">Iron-sulfur</keyword>
<dbReference type="PANTHER" id="PTHR43351">
    <property type="entry name" value="L(+)-TARTRATE DEHYDRATASE SUBUNIT BETA"/>
    <property type="match status" value="1"/>
</dbReference>
<keyword evidence="4" id="KW-0408">Iron</keyword>
<reference evidence="8 9" key="1">
    <citation type="submission" date="2021-11" db="EMBL/GenBank/DDBJ databases">
        <authorList>
            <person name="Oh E.-T."/>
            <person name="Kim S.-B."/>
        </authorList>
    </citation>
    <scope>NUCLEOTIDE SEQUENCE [LARGE SCALE GENOMIC DNA]</scope>
    <source>
        <strain evidence="8 9">MMS20-SJTR3</strain>
    </source>
</reference>
<feature type="domain" description="Fe-S hydro-lyase tartrate dehydratase alpha-type catalytic" evidence="7">
    <location>
        <begin position="101"/>
        <end position="242"/>
    </location>
</feature>
<organism evidence="8 9">
    <name type="scientific">Paraburkholderia sejongensis</name>
    <dbReference type="NCBI Taxonomy" id="2886946"/>
    <lineage>
        <taxon>Bacteria</taxon>
        <taxon>Pseudomonadati</taxon>
        <taxon>Pseudomonadota</taxon>
        <taxon>Betaproteobacteria</taxon>
        <taxon>Burkholderiales</taxon>
        <taxon>Burkholderiaceae</taxon>
        <taxon>Paraburkholderia</taxon>
    </lineage>
</organism>
<name>A0ABS8K631_9BURK</name>
<evidence type="ECO:0000313" key="9">
    <source>
        <dbReference type="Proteomes" id="UP001431019"/>
    </source>
</evidence>
<dbReference type="Pfam" id="PF05681">
    <property type="entry name" value="Fumerase"/>
    <property type="match status" value="1"/>
</dbReference>